<reference evidence="2" key="2">
    <citation type="journal article" date="2023" name="Science">
        <title>Genomic signatures of disease resistance in endangered staghorn corals.</title>
        <authorList>
            <person name="Vollmer S.V."/>
            <person name="Selwyn J.D."/>
            <person name="Despard B.A."/>
            <person name="Roesel C.L."/>
        </authorList>
    </citation>
    <scope>NUCLEOTIDE SEQUENCE</scope>
    <source>
        <strain evidence="2">K2</strain>
    </source>
</reference>
<feature type="region of interest" description="Disordered" evidence="1">
    <location>
        <begin position="1"/>
        <end position="67"/>
    </location>
</feature>
<protein>
    <submittedName>
        <fullName evidence="2">Uncharacterized protein</fullName>
    </submittedName>
</protein>
<proteinExistence type="predicted"/>
<reference evidence="2" key="1">
    <citation type="journal article" date="2023" name="G3 (Bethesda)">
        <title>Whole genome assembly and annotation of the endangered Caribbean coral Acropora cervicornis.</title>
        <authorList>
            <person name="Selwyn J.D."/>
            <person name="Vollmer S.V."/>
        </authorList>
    </citation>
    <scope>NUCLEOTIDE SEQUENCE</scope>
    <source>
        <strain evidence="2">K2</strain>
    </source>
</reference>
<feature type="compositionally biased region" description="Basic and acidic residues" evidence="1">
    <location>
        <begin position="91"/>
        <end position="104"/>
    </location>
</feature>
<dbReference type="Proteomes" id="UP001249851">
    <property type="component" value="Unassembled WGS sequence"/>
</dbReference>
<sequence length="121" mass="13653">MDHIVTNSKSQEMEKAWHTDLTTNDQEDVSNEGMASGGNKPHRKAPTQDEPRHGKKMSSKAKLQKEGSAYEPITMIYKDETGKSLQDKMAIKEKSHRGNIDKPMVKVGKAQTKTMQRGRKE</sequence>
<comment type="caution">
    <text evidence="2">The sequence shown here is derived from an EMBL/GenBank/DDBJ whole genome shotgun (WGS) entry which is preliminary data.</text>
</comment>
<feature type="compositionally biased region" description="Polar residues" evidence="1">
    <location>
        <begin position="1"/>
        <end position="10"/>
    </location>
</feature>
<dbReference type="AlphaFoldDB" id="A0AAD9QZ07"/>
<evidence type="ECO:0000313" key="3">
    <source>
        <dbReference type="Proteomes" id="UP001249851"/>
    </source>
</evidence>
<keyword evidence="3" id="KW-1185">Reference proteome</keyword>
<gene>
    <name evidence="2" type="ORF">P5673_005526</name>
</gene>
<evidence type="ECO:0000256" key="1">
    <source>
        <dbReference type="SAM" id="MobiDB-lite"/>
    </source>
</evidence>
<name>A0AAD9QZ07_ACRCE</name>
<dbReference type="EMBL" id="JARQWQ010000009">
    <property type="protein sequence ID" value="KAK2569691.1"/>
    <property type="molecule type" value="Genomic_DNA"/>
</dbReference>
<accession>A0AAD9QZ07</accession>
<feature type="region of interest" description="Disordered" evidence="1">
    <location>
        <begin position="91"/>
        <end position="121"/>
    </location>
</feature>
<evidence type="ECO:0000313" key="2">
    <source>
        <dbReference type="EMBL" id="KAK2569691.1"/>
    </source>
</evidence>
<organism evidence="2 3">
    <name type="scientific">Acropora cervicornis</name>
    <name type="common">Staghorn coral</name>
    <dbReference type="NCBI Taxonomy" id="6130"/>
    <lineage>
        <taxon>Eukaryota</taxon>
        <taxon>Metazoa</taxon>
        <taxon>Cnidaria</taxon>
        <taxon>Anthozoa</taxon>
        <taxon>Hexacorallia</taxon>
        <taxon>Scleractinia</taxon>
        <taxon>Astrocoeniina</taxon>
        <taxon>Acroporidae</taxon>
        <taxon>Acropora</taxon>
    </lineage>
</organism>